<gene>
    <name evidence="1" type="ORF">SANT12839_095820</name>
</gene>
<evidence type="ECO:0000313" key="2">
    <source>
        <dbReference type="Proteomes" id="UP000299290"/>
    </source>
</evidence>
<sequence length="73" mass="7862">MTPISRLSAWHVKSAALWTKRTPLKESPAATYPATTQAAIISPREAVSIYQRIGAAEAPAAAEYLTHLEAEQA</sequence>
<keyword evidence="2" id="KW-1185">Reference proteome</keyword>
<dbReference type="Proteomes" id="UP000299290">
    <property type="component" value="Unassembled WGS sequence"/>
</dbReference>
<dbReference type="AlphaFoldDB" id="A0A4D4KQ68"/>
<protein>
    <submittedName>
        <fullName evidence="1">Uncharacterized protein</fullName>
    </submittedName>
</protein>
<organism evidence="1 2">
    <name type="scientific">Streptomyces antimycoticus</name>
    <dbReference type="NCBI Taxonomy" id="68175"/>
    <lineage>
        <taxon>Bacteria</taxon>
        <taxon>Bacillati</taxon>
        <taxon>Actinomycetota</taxon>
        <taxon>Actinomycetes</taxon>
        <taxon>Kitasatosporales</taxon>
        <taxon>Streptomycetaceae</taxon>
        <taxon>Streptomyces</taxon>
        <taxon>Streptomyces violaceusniger group</taxon>
    </lineage>
</organism>
<comment type="caution">
    <text evidence="1">The sequence shown here is derived from an EMBL/GenBank/DDBJ whole genome shotgun (WGS) entry which is preliminary data.</text>
</comment>
<evidence type="ECO:0000313" key="1">
    <source>
        <dbReference type="EMBL" id="GDY48700.1"/>
    </source>
</evidence>
<proteinExistence type="predicted"/>
<dbReference type="EMBL" id="BJHV01000001">
    <property type="protein sequence ID" value="GDY48700.1"/>
    <property type="molecule type" value="Genomic_DNA"/>
</dbReference>
<name>A0A4D4KQ68_9ACTN</name>
<reference evidence="1 2" key="1">
    <citation type="journal article" date="2020" name="Int. J. Syst. Evol. Microbiol.">
        <title>Reclassification of Streptomyces castelarensis and Streptomyces sporoclivatus as later heterotypic synonyms of Streptomyces antimycoticus.</title>
        <authorList>
            <person name="Komaki H."/>
            <person name="Tamura T."/>
        </authorList>
    </citation>
    <scope>NUCLEOTIDE SEQUENCE [LARGE SCALE GENOMIC DNA]</scope>
    <source>
        <strain evidence="1 2">NBRC 12839</strain>
    </source>
</reference>
<accession>A0A4D4KQ68</accession>